<proteinExistence type="predicted"/>
<evidence type="ECO:0000313" key="2">
    <source>
        <dbReference type="Proteomes" id="UP000769157"/>
    </source>
</evidence>
<reference evidence="1" key="1">
    <citation type="journal article" date="2021" name="Open Biol.">
        <title>Shared evolutionary footprints suggest mitochondrial oxidative damage underlies multiple complex I losses in fungi.</title>
        <authorList>
            <person name="Schikora-Tamarit M.A."/>
            <person name="Marcet-Houben M."/>
            <person name="Nosek J."/>
            <person name="Gabaldon T."/>
        </authorList>
    </citation>
    <scope>NUCLEOTIDE SEQUENCE</scope>
    <source>
        <strain evidence="1">CBS6075</strain>
    </source>
</reference>
<gene>
    <name evidence="1" type="ORF">OGAPHI_004977</name>
</gene>
<name>A0A9P8T395_9ASCO</name>
<organism evidence="1 2">
    <name type="scientific">Ogataea philodendri</name>
    <dbReference type="NCBI Taxonomy" id="1378263"/>
    <lineage>
        <taxon>Eukaryota</taxon>
        <taxon>Fungi</taxon>
        <taxon>Dikarya</taxon>
        <taxon>Ascomycota</taxon>
        <taxon>Saccharomycotina</taxon>
        <taxon>Pichiomycetes</taxon>
        <taxon>Pichiales</taxon>
        <taxon>Pichiaceae</taxon>
        <taxon>Ogataea</taxon>
    </lineage>
</organism>
<reference evidence="1" key="2">
    <citation type="submission" date="2021-01" db="EMBL/GenBank/DDBJ databases">
        <authorList>
            <person name="Schikora-Tamarit M.A."/>
        </authorList>
    </citation>
    <scope>NUCLEOTIDE SEQUENCE</scope>
    <source>
        <strain evidence="1">CBS6075</strain>
    </source>
</reference>
<dbReference type="AlphaFoldDB" id="A0A9P8T395"/>
<accession>A0A9P8T395</accession>
<dbReference type="GeneID" id="70236941"/>
<dbReference type="Proteomes" id="UP000769157">
    <property type="component" value="Unassembled WGS sequence"/>
</dbReference>
<dbReference type="EMBL" id="JAEUBE010000366">
    <property type="protein sequence ID" value="KAH3663576.1"/>
    <property type="molecule type" value="Genomic_DNA"/>
</dbReference>
<keyword evidence="2" id="KW-1185">Reference proteome</keyword>
<evidence type="ECO:0000313" key="1">
    <source>
        <dbReference type="EMBL" id="KAH3663576.1"/>
    </source>
</evidence>
<dbReference type="RefSeq" id="XP_046059912.1">
    <property type="nucleotide sequence ID" value="XM_046206112.1"/>
</dbReference>
<comment type="caution">
    <text evidence="1">The sequence shown here is derived from an EMBL/GenBank/DDBJ whole genome shotgun (WGS) entry which is preliminary data.</text>
</comment>
<protein>
    <submittedName>
        <fullName evidence="1">Uncharacterized protein</fullName>
    </submittedName>
</protein>
<sequence length="162" mass="17834">MLCSMILVNPSSLETHSWTATEAAIKITPNNKILMPFKCEANSNVSRFLNVSQPFGSGASAPYSAARKTFSCGTGHPSNQVYMRAVMDANTGICSTTITRPMTAIWAWYSTVLSSVWIVCKISQIGGLSGALESYTVLKAYFVWQISQVVFRECWSQDIRQS</sequence>